<dbReference type="Pfam" id="PF13573">
    <property type="entry name" value="SprB"/>
    <property type="match status" value="2"/>
</dbReference>
<evidence type="ECO:0000313" key="3">
    <source>
        <dbReference type="Proteomes" id="UP000198379"/>
    </source>
</evidence>
<dbReference type="PROSITE" id="PS50268">
    <property type="entry name" value="CADHERIN_2"/>
    <property type="match status" value="1"/>
</dbReference>
<evidence type="ECO:0000259" key="1">
    <source>
        <dbReference type="PROSITE" id="PS50268"/>
    </source>
</evidence>
<feature type="domain" description="Cadherin" evidence="1">
    <location>
        <begin position="265"/>
        <end position="365"/>
    </location>
</feature>
<reference evidence="2 3" key="1">
    <citation type="submission" date="2017-06" db="EMBL/GenBank/DDBJ databases">
        <authorList>
            <person name="Kim H.J."/>
            <person name="Triplett B.A."/>
        </authorList>
    </citation>
    <scope>NUCLEOTIDE SEQUENCE [LARGE SCALE GENOMIC DNA]</scope>
    <source>
        <strain evidence="2 3">DSM 25597</strain>
    </source>
</reference>
<dbReference type="GO" id="GO:0016020">
    <property type="term" value="C:membrane"/>
    <property type="evidence" value="ECO:0007669"/>
    <property type="project" value="InterPro"/>
</dbReference>
<feature type="non-terminal residue" evidence="2">
    <location>
        <position position="1"/>
    </location>
</feature>
<name>A0A239EHJ9_9FLAO</name>
<dbReference type="EMBL" id="FZNY01000026">
    <property type="protein sequence ID" value="SNS43503.1"/>
    <property type="molecule type" value="Genomic_DNA"/>
</dbReference>
<dbReference type="NCBIfam" id="NF012211">
    <property type="entry name" value="tand_rpt_95"/>
    <property type="match status" value="3"/>
</dbReference>
<protein>
    <submittedName>
        <fullName evidence="2">SprB repeat-containing protein</fullName>
    </submittedName>
</protein>
<dbReference type="GO" id="GO:0005509">
    <property type="term" value="F:calcium ion binding"/>
    <property type="evidence" value="ECO:0007669"/>
    <property type="project" value="InterPro"/>
</dbReference>
<dbReference type="Pfam" id="PF17963">
    <property type="entry name" value="Big_9"/>
    <property type="match status" value="3"/>
</dbReference>
<dbReference type="GO" id="GO:0007156">
    <property type="term" value="P:homophilic cell adhesion via plasma membrane adhesion molecules"/>
    <property type="evidence" value="ECO:0007669"/>
    <property type="project" value="InterPro"/>
</dbReference>
<proteinExistence type="predicted"/>
<dbReference type="RefSeq" id="WP_143337258.1">
    <property type="nucleotide sequence ID" value="NZ_FZNY01000026.1"/>
</dbReference>
<gene>
    <name evidence="2" type="ORF">SAMN06265376_1261</name>
</gene>
<dbReference type="AlphaFoldDB" id="A0A239EHJ9"/>
<keyword evidence="3" id="KW-1185">Reference proteome</keyword>
<dbReference type="InterPro" id="IPR025667">
    <property type="entry name" value="SprB_repeat"/>
</dbReference>
<dbReference type="Gene3D" id="2.60.40.3440">
    <property type="match status" value="2"/>
</dbReference>
<dbReference type="Proteomes" id="UP000198379">
    <property type="component" value="Unassembled WGS sequence"/>
</dbReference>
<feature type="non-terminal residue" evidence="2">
    <location>
        <position position="446"/>
    </location>
</feature>
<accession>A0A239EHJ9</accession>
<organism evidence="2 3">
    <name type="scientific">Dokdonia pacifica</name>
    <dbReference type="NCBI Taxonomy" id="1627892"/>
    <lineage>
        <taxon>Bacteria</taxon>
        <taxon>Pseudomonadati</taxon>
        <taxon>Bacteroidota</taxon>
        <taxon>Flavobacteriia</taxon>
        <taxon>Flavobacteriales</taxon>
        <taxon>Flavobacteriaceae</taxon>
        <taxon>Dokdonia</taxon>
    </lineage>
</organism>
<dbReference type="InterPro" id="IPR002126">
    <property type="entry name" value="Cadherin-like_dom"/>
</dbReference>
<dbReference type="OrthoDB" id="599464at2"/>
<sequence length="446" mass="46432">VTEPSVLSGGIAVNNVLCFGDNSGSLNLTVSGGTFPYTFAWSTGATTEDIVDLVAGDYSVVVTDTNGCTITVNATVTQPDSAVTADVTTTDENGATANDGTATVVPSGGTPPYTFSWSNGETTATITDLDSGDYTIIVTDANGCIYEETVTVDSTNQVPDPEDDTATTQEDIAVNIDVTDNDDFGTDGPSTGTIVITTGPSNGTAVVNDNGTPDDPSDDTIDYTPSPDFQGEDVFFYQIEDSNGDTEIAQVTVTVTPVEDVMDDTATTPEDTPVDIDVLDNDTFNPNSDVEVTDVTDPANGTVTINADGTVTYTPDPDYIGEDTFDYTVTVTNPDGSTTTETATVTVTVTPVEDVMDDTATTPEDTPVDIDVLDNDTFNPNSDVEVTDVTDPANGTVTINADGTVTYTPDPDYIGEDTFDYTVTVTNPDGSTTTETATVTVTVTPV</sequence>
<dbReference type="Gene3D" id="2.60.40.740">
    <property type="match status" value="2"/>
</dbReference>
<evidence type="ECO:0000313" key="2">
    <source>
        <dbReference type="EMBL" id="SNS43503.1"/>
    </source>
</evidence>